<dbReference type="PROSITE" id="PS50025">
    <property type="entry name" value="LAM_G_DOMAIN"/>
    <property type="match status" value="3"/>
</dbReference>
<dbReference type="InterPro" id="IPR001791">
    <property type="entry name" value="Laminin_G"/>
</dbReference>
<dbReference type="InterPro" id="IPR013320">
    <property type="entry name" value="ConA-like_dom_sf"/>
</dbReference>
<dbReference type="SMART" id="SM00282">
    <property type="entry name" value="LamG"/>
    <property type="match status" value="2"/>
</dbReference>
<reference evidence="7" key="1">
    <citation type="journal article" date="2020" name="Cell">
        <title>Large-Scale Comparative Analyses of Tick Genomes Elucidate Their Genetic Diversity and Vector Capacities.</title>
        <authorList>
            <consortium name="Tick Genome and Microbiome Consortium (TIGMIC)"/>
            <person name="Jia N."/>
            <person name="Wang J."/>
            <person name="Shi W."/>
            <person name="Du L."/>
            <person name="Sun Y."/>
            <person name="Zhan W."/>
            <person name="Jiang J.F."/>
            <person name="Wang Q."/>
            <person name="Zhang B."/>
            <person name="Ji P."/>
            <person name="Bell-Sakyi L."/>
            <person name="Cui X.M."/>
            <person name="Yuan T.T."/>
            <person name="Jiang B.G."/>
            <person name="Yang W.F."/>
            <person name="Lam T.T."/>
            <person name="Chang Q.C."/>
            <person name="Ding S.J."/>
            <person name="Wang X.J."/>
            <person name="Zhu J.G."/>
            <person name="Ruan X.D."/>
            <person name="Zhao L."/>
            <person name="Wei J.T."/>
            <person name="Ye R.Z."/>
            <person name="Que T.C."/>
            <person name="Du C.H."/>
            <person name="Zhou Y.H."/>
            <person name="Cheng J.X."/>
            <person name="Dai P.F."/>
            <person name="Guo W.B."/>
            <person name="Han X.H."/>
            <person name="Huang E.J."/>
            <person name="Li L.F."/>
            <person name="Wei W."/>
            <person name="Gao Y.C."/>
            <person name="Liu J.Z."/>
            <person name="Shao H.Z."/>
            <person name="Wang X."/>
            <person name="Wang C.C."/>
            <person name="Yang T.C."/>
            <person name="Huo Q.B."/>
            <person name="Li W."/>
            <person name="Chen H.Y."/>
            <person name="Chen S.E."/>
            <person name="Zhou L.G."/>
            <person name="Ni X.B."/>
            <person name="Tian J.H."/>
            <person name="Sheng Y."/>
            <person name="Liu T."/>
            <person name="Pan Y.S."/>
            <person name="Xia L.Y."/>
            <person name="Li J."/>
            <person name="Zhao F."/>
            <person name="Cao W.C."/>
        </authorList>
    </citation>
    <scope>NUCLEOTIDE SEQUENCE</scope>
    <source>
        <strain evidence="7">Rsan-2018</strain>
    </source>
</reference>
<organism evidence="7 8">
    <name type="scientific">Rhipicephalus sanguineus</name>
    <name type="common">Brown dog tick</name>
    <name type="synonym">Ixodes sanguineus</name>
    <dbReference type="NCBI Taxonomy" id="34632"/>
    <lineage>
        <taxon>Eukaryota</taxon>
        <taxon>Metazoa</taxon>
        <taxon>Ecdysozoa</taxon>
        <taxon>Arthropoda</taxon>
        <taxon>Chelicerata</taxon>
        <taxon>Arachnida</taxon>
        <taxon>Acari</taxon>
        <taxon>Parasitiformes</taxon>
        <taxon>Ixodida</taxon>
        <taxon>Ixodoidea</taxon>
        <taxon>Ixodidae</taxon>
        <taxon>Rhipicephalinae</taxon>
        <taxon>Rhipicephalus</taxon>
        <taxon>Rhipicephalus</taxon>
    </lineage>
</organism>
<dbReference type="PANTHER" id="PTHR15036">
    <property type="entry name" value="PIKACHURIN-LIKE PROTEIN"/>
    <property type="match status" value="1"/>
</dbReference>
<dbReference type="VEuPathDB" id="VectorBase:RSAN_031295"/>
<dbReference type="Proteomes" id="UP000821837">
    <property type="component" value="Chromosome 10"/>
</dbReference>
<feature type="transmembrane region" description="Helical" evidence="4">
    <location>
        <begin position="593"/>
        <end position="613"/>
    </location>
</feature>
<feature type="domain" description="EGF-like" evidence="6">
    <location>
        <begin position="78"/>
        <end position="115"/>
    </location>
</feature>
<feature type="domain" description="Laminin G" evidence="5">
    <location>
        <begin position="1"/>
        <end position="77"/>
    </location>
</feature>
<evidence type="ECO:0000256" key="2">
    <source>
        <dbReference type="PROSITE-ProRule" id="PRU00076"/>
    </source>
</evidence>
<feature type="domain" description="Laminin G" evidence="5">
    <location>
        <begin position="346"/>
        <end position="536"/>
    </location>
</feature>
<evidence type="ECO:0000259" key="6">
    <source>
        <dbReference type="PROSITE" id="PS50026"/>
    </source>
</evidence>
<comment type="caution">
    <text evidence="2">Lacks conserved residue(s) required for the propagation of feature annotation.</text>
</comment>
<evidence type="ECO:0000256" key="1">
    <source>
        <dbReference type="ARBA" id="ARBA00023157"/>
    </source>
</evidence>
<keyword evidence="8" id="KW-1185">Reference proteome</keyword>
<dbReference type="PANTHER" id="PTHR15036:SF49">
    <property type="entry name" value="AXOTACTIN"/>
    <property type="match status" value="1"/>
</dbReference>
<feature type="domain" description="EGF-like" evidence="6">
    <location>
        <begin position="304"/>
        <end position="342"/>
    </location>
</feature>
<comment type="caution">
    <text evidence="7">The sequence shown here is derived from an EMBL/GenBank/DDBJ whole genome shotgun (WGS) entry which is preliminary data.</text>
</comment>
<gene>
    <name evidence="7" type="ORF">HPB52_013840</name>
</gene>
<proteinExistence type="predicted"/>
<dbReference type="SMART" id="SM00181">
    <property type="entry name" value="EGF"/>
    <property type="match status" value="2"/>
</dbReference>
<evidence type="ECO:0000313" key="7">
    <source>
        <dbReference type="EMBL" id="KAH7976433.1"/>
    </source>
</evidence>
<protein>
    <submittedName>
        <fullName evidence="7">Uncharacterized protein</fullName>
    </submittedName>
</protein>
<feature type="region of interest" description="Disordered" evidence="3">
    <location>
        <begin position="697"/>
        <end position="733"/>
    </location>
</feature>
<feature type="disulfide bond" evidence="2">
    <location>
        <begin position="312"/>
        <end position="329"/>
    </location>
</feature>
<dbReference type="Pfam" id="PF00008">
    <property type="entry name" value="EGF"/>
    <property type="match status" value="1"/>
</dbReference>
<dbReference type="CDD" id="cd00054">
    <property type="entry name" value="EGF_CA"/>
    <property type="match status" value="1"/>
</dbReference>
<keyword evidence="4" id="KW-1133">Transmembrane helix</keyword>
<keyword evidence="4" id="KW-0472">Membrane</keyword>
<evidence type="ECO:0000313" key="8">
    <source>
        <dbReference type="Proteomes" id="UP000821837"/>
    </source>
</evidence>
<evidence type="ECO:0000256" key="3">
    <source>
        <dbReference type="SAM" id="MobiDB-lite"/>
    </source>
</evidence>
<dbReference type="PROSITE" id="PS50026">
    <property type="entry name" value="EGF_3"/>
    <property type="match status" value="2"/>
</dbReference>
<feature type="domain" description="Laminin G" evidence="5">
    <location>
        <begin position="96"/>
        <end position="303"/>
    </location>
</feature>
<keyword evidence="4" id="KW-0812">Transmembrane</keyword>
<dbReference type="AlphaFoldDB" id="A0A9D4QGQ1"/>
<evidence type="ECO:0000256" key="4">
    <source>
        <dbReference type="SAM" id="Phobius"/>
    </source>
</evidence>
<name>A0A9D4QGQ1_RHISA</name>
<dbReference type="InterPro" id="IPR050372">
    <property type="entry name" value="Neurexin-related_CASP"/>
</dbReference>
<accession>A0A9D4QGQ1</accession>
<evidence type="ECO:0000259" key="5">
    <source>
        <dbReference type="PROSITE" id="PS50025"/>
    </source>
</evidence>
<dbReference type="GO" id="GO:0016020">
    <property type="term" value="C:membrane"/>
    <property type="evidence" value="ECO:0007669"/>
    <property type="project" value="UniProtKB-SubCell"/>
</dbReference>
<dbReference type="Gene3D" id="2.60.120.200">
    <property type="match status" value="3"/>
</dbReference>
<keyword evidence="2" id="KW-0245">EGF-like domain</keyword>
<dbReference type="InterPro" id="IPR000742">
    <property type="entry name" value="EGF"/>
</dbReference>
<reference evidence="7" key="2">
    <citation type="submission" date="2021-09" db="EMBL/GenBank/DDBJ databases">
        <authorList>
            <person name="Jia N."/>
            <person name="Wang J."/>
            <person name="Shi W."/>
            <person name="Du L."/>
            <person name="Sun Y."/>
            <person name="Zhan W."/>
            <person name="Jiang J."/>
            <person name="Wang Q."/>
            <person name="Zhang B."/>
            <person name="Ji P."/>
            <person name="Sakyi L.B."/>
            <person name="Cui X."/>
            <person name="Yuan T."/>
            <person name="Jiang B."/>
            <person name="Yang W."/>
            <person name="Lam T.T.-Y."/>
            <person name="Chang Q."/>
            <person name="Ding S."/>
            <person name="Wang X."/>
            <person name="Zhu J."/>
            <person name="Ruan X."/>
            <person name="Zhao L."/>
            <person name="Wei J."/>
            <person name="Que T."/>
            <person name="Du C."/>
            <person name="Cheng J."/>
            <person name="Dai P."/>
            <person name="Han X."/>
            <person name="Huang E."/>
            <person name="Gao Y."/>
            <person name="Liu J."/>
            <person name="Shao H."/>
            <person name="Ye R."/>
            <person name="Li L."/>
            <person name="Wei W."/>
            <person name="Wang X."/>
            <person name="Wang C."/>
            <person name="Huo Q."/>
            <person name="Li W."/>
            <person name="Guo W."/>
            <person name="Chen H."/>
            <person name="Chen S."/>
            <person name="Zhou L."/>
            <person name="Zhou L."/>
            <person name="Ni X."/>
            <person name="Tian J."/>
            <person name="Zhou Y."/>
            <person name="Sheng Y."/>
            <person name="Liu T."/>
            <person name="Pan Y."/>
            <person name="Xia L."/>
            <person name="Li J."/>
            <person name="Zhao F."/>
            <person name="Cao W."/>
        </authorList>
    </citation>
    <scope>NUCLEOTIDE SEQUENCE</scope>
    <source>
        <strain evidence="7">Rsan-2018</strain>
        <tissue evidence="7">Larvae</tissue>
    </source>
</reference>
<dbReference type="SUPFAM" id="SSF49899">
    <property type="entry name" value="Concanavalin A-like lectins/glucanases"/>
    <property type="match status" value="3"/>
</dbReference>
<dbReference type="Pfam" id="PF02210">
    <property type="entry name" value="Laminin_G_2"/>
    <property type="match status" value="1"/>
</dbReference>
<sequence>MRFTVNLDSVMVDLAKDEGVGPFEGPLYIGGAPKDLLTHPDITEGFIGCFRGLIINNHVVNLYNHLSRRVPDIVMDCQPSCSSNPCQNGATCHENWGSYNCECENSLAHSGFNCENNLNENSMTFITSSSCYHRATLGNSEALLLYSFNHLNNFVQLHFEKRKRVVFTFNSQRSIVQGFVEAPDLATGRIVQVFVDRHPDHTILQVNGNNVTIPYPMTFLDTYYKDPWVKGEELELVKPARGTFESVPNSQMYLGGVDFVGATTNLPGLVGCLQGLRIGTTQVDLIKDVANQNVTKGQIRPGCKMMCDSKPCHHSGLCIEDWKNNLTSCDCSMTSYQGDICQTDIGASFDGKAWIEYMFTPESTGQDRISIALAFSTKMKASVRQAILLVQYAQSQHYVLVAVTPEGALQIQENHASAKVFGKQMGNFADGFRHWLLYRRIESDARVVVDGKEYVLTSTTPDTSGPTVDISSSLVIVGGTKRDPRFGDYGDFQGCVSNVVVELRTLNIRPLETYFGYQKGALEKVKVYGTLREGRCAEFAAIIGDKTEAIFKPPAVSVPEWHKTNPVLVPYKHNSFHPQATKLLYAKATSTRVAVIMGVVLIVVLIGVFLYAWRLQKRHKHQKLREDISYFRQGSTYSPARPTPRRKVNSPVKAVSFSRVNSDYQPVPQTKNEVLSSTPRKSLEIVIPKSLPLANATPPKPILNNRNSTPAVSPIVNGLGQHKSKRPVSTASQELEWDPAADNDLLGSSPAAPDDLSRQPSMITLRGESMYGSLCNVM</sequence>
<keyword evidence="1 2" id="KW-1015">Disulfide bond</keyword>
<dbReference type="Gene3D" id="2.10.25.10">
    <property type="entry name" value="Laminin"/>
    <property type="match status" value="2"/>
</dbReference>
<dbReference type="EMBL" id="JABSTV010001246">
    <property type="protein sequence ID" value="KAH7976433.1"/>
    <property type="molecule type" value="Genomic_DNA"/>
</dbReference>